<feature type="non-terminal residue" evidence="1">
    <location>
        <position position="63"/>
    </location>
</feature>
<comment type="caution">
    <text evidence="1">The sequence shown here is derived from an EMBL/GenBank/DDBJ whole genome shotgun (WGS) entry which is preliminary data.</text>
</comment>
<sequence>DSFDAPVFENWRDLLDLKNPNTYLRLISTITYASLLMGRKYLCTFWQRRQDITGSEREDVPVT</sequence>
<evidence type="ECO:0000313" key="2">
    <source>
        <dbReference type="Proteomes" id="UP000824469"/>
    </source>
</evidence>
<protein>
    <submittedName>
        <fullName evidence="1">Uncharacterized protein</fullName>
    </submittedName>
</protein>
<organism evidence="1 2">
    <name type="scientific">Taxus chinensis</name>
    <name type="common">Chinese yew</name>
    <name type="synonym">Taxus wallichiana var. chinensis</name>
    <dbReference type="NCBI Taxonomy" id="29808"/>
    <lineage>
        <taxon>Eukaryota</taxon>
        <taxon>Viridiplantae</taxon>
        <taxon>Streptophyta</taxon>
        <taxon>Embryophyta</taxon>
        <taxon>Tracheophyta</taxon>
        <taxon>Spermatophyta</taxon>
        <taxon>Pinopsida</taxon>
        <taxon>Pinidae</taxon>
        <taxon>Conifers II</taxon>
        <taxon>Cupressales</taxon>
        <taxon>Taxaceae</taxon>
        <taxon>Taxus</taxon>
    </lineage>
</organism>
<name>A0AA38LJR3_TAXCH</name>
<accession>A0AA38LJR3</accession>
<dbReference type="Proteomes" id="UP000824469">
    <property type="component" value="Unassembled WGS sequence"/>
</dbReference>
<evidence type="ECO:0000313" key="1">
    <source>
        <dbReference type="EMBL" id="KAH9325175.1"/>
    </source>
</evidence>
<feature type="non-terminal residue" evidence="1">
    <location>
        <position position="1"/>
    </location>
</feature>
<reference evidence="1 2" key="1">
    <citation type="journal article" date="2021" name="Nat. Plants">
        <title>The Taxus genome provides insights into paclitaxel biosynthesis.</title>
        <authorList>
            <person name="Xiong X."/>
            <person name="Gou J."/>
            <person name="Liao Q."/>
            <person name="Li Y."/>
            <person name="Zhou Q."/>
            <person name="Bi G."/>
            <person name="Li C."/>
            <person name="Du R."/>
            <person name="Wang X."/>
            <person name="Sun T."/>
            <person name="Guo L."/>
            <person name="Liang H."/>
            <person name="Lu P."/>
            <person name="Wu Y."/>
            <person name="Zhang Z."/>
            <person name="Ro D.K."/>
            <person name="Shang Y."/>
            <person name="Huang S."/>
            <person name="Yan J."/>
        </authorList>
    </citation>
    <scope>NUCLEOTIDE SEQUENCE [LARGE SCALE GENOMIC DNA]</scope>
    <source>
        <strain evidence="1">Ta-2019</strain>
    </source>
</reference>
<dbReference type="AlphaFoldDB" id="A0AA38LJR3"/>
<keyword evidence="2" id="KW-1185">Reference proteome</keyword>
<gene>
    <name evidence="1" type="ORF">KI387_005353</name>
</gene>
<proteinExistence type="predicted"/>
<dbReference type="EMBL" id="JAHRHJ020000002">
    <property type="protein sequence ID" value="KAH9325175.1"/>
    <property type="molecule type" value="Genomic_DNA"/>
</dbReference>